<dbReference type="GO" id="GO:0016887">
    <property type="term" value="F:ATP hydrolysis activity"/>
    <property type="evidence" value="ECO:0007669"/>
    <property type="project" value="InterPro"/>
</dbReference>
<dbReference type="AlphaFoldDB" id="A0A1H5ELS8"/>
<dbReference type="OrthoDB" id="3337229at2"/>
<reference evidence="3" key="1">
    <citation type="submission" date="2016-10" db="EMBL/GenBank/DDBJ databases">
        <authorList>
            <person name="Varghese N."/>
            <person name="Submissions S."/>
        </authorList>
    </citation>
    <scope>NUCLEOTIDE SEQUENCE [LARGE SCALE GENOMIC DNA]</scope>
    <source>
        <strain evidence="3">DSM 44498</strain>
    </source>
</reference>
<protein>
    <submittedName>
        <fullName evidence="2">AAA domain-containing protein</fullName>
    </submittedName>
</protein>
<sequence length="375" mass="41477">MSGDADEITDAERRLDNLTLARKEGWQRFATAPTRTQPEVMTRQQITALGEAARAEYDRARRIWHANLGPLKTPQLAELHEDLWDIVDSNCQDGDKAKGAVGIDALPGLGKTTSVLAFAREFHCREIGDFGTRTAAGHERWPVCRVGLTGNTGMKEFNRAMLKFYAHPGTERGTAAQLADRALDCVLSCETTLLVVDDLHFLRMRAQSGVEISNHFKYIANEFPVTLIFIGVGLAARGLFSEGSSYAEAVLGQSGRRTTPLGMRPFVVDTEVGRREWRQILLALEQRLVLADKHPGMLADHLSDYLFTRSTGHIGSLMTLINRGCQRAVRTGAERLDVELLNRVRGDAAAEKARQELQAAVAARRITTTPMREAV</sequence>
<feature type="domain" description="ORC1/DEAH AAA+ ATPase" evidence="1">
    <location>
        <begin position="99"/>
        <end position="232"/>
    </location>
</feature>
<dbReference type="Pfam" id="PF13401">
    <property type="entry name" value="AAA_22"/>
    <property type="match status" value="1"/>
</dbReference>
<keyword evidence="3" id="KW-1185">Reference proteome</keyword>
<evidence type="ECO:0000259" key="1">
    <source>
        <dbReference type="Pfam" id="PF13401"/>
    </source>
</evidence>
<name>A0A1H5ELS8_9NOCA</name>
<dbReference type="InterPro" id="IPR027417">
    <property type="entry name" value="P-loop_NTPase"/>
</dbReference>
<dbReference type="SUPFAM" id="SSF52540">
    <property type="entry name" value="P-loop containing nucleoside triphosphate hydrolases"/>
    <property type="match status" value="1"/>
</dbReference>
<accession>A0A1H5ELS8</accession>
<gene>
    <name evidence="2" type="ORF">SAMN04490239_9272</name>
</gene>
<dbReference type="RefSeq" id="WP_072951073.1">
    <property type="nucleotide sequence ID" value="NZ_FNSV01000006.1"/>
</dbReference>
<evidence type="ECO:0000313" key="3">
    <source>
        <dbReference type="Proteomes" id="UP000183561"/>
    </source>
</evidence>
<dbReference type="Proteomes" id="UP000183561">
    <property type="component" value="Unassembled WGS sequence"/>
</dbReference>
<evidence type="ECO:0000313" key="2">
    <source>
        <dbReference type="EMBL" id="SED92107.1"/>
    </source>
</evidence>
<dbReference type="InterPro" id="IPR049945">
    <property type="entry name" value="AAA_22"/>
</dbReference>
<dbReference type="EMBL" id="FNSV01000006">
    <property type="protein sequence ID" value="SED92107.1"/>
    <property type="molecule type" value="Genomic_DNA"/>
</dbReference>
<organism evidence="2 3">
    <name type="scientific">Rhodococcus koreensis</name>
    <dbReference type="NCBI Taxonomy" id="99653"/>
    <lineage>
        <taxon>Bacteria</taxon>
        <taxon>Bacillati</taxon>
        <taxon>Actinomycetota</taxon>
        <taxon>Actinomycetes</taxon>
        <taxon>Mycobacteriales</taxon>
        <taxon>Nocardiaceae</taxon>
        <taxon>Rhodococcus</taxon>
    </lineage>
</organism>
<proteinExistence type="predicted"/>